<feature type="compositionally biased region" description="Polar residues" evidence="4">
    <location>
        <begin position="124"/>
        <end position="134"/>
    </location>
</feature>
<dbReference type="PANTHER" id="PTHR10276">
    <property type="entry name" value="CORE-BINDING FACTOR, BETA SUBUNIT"/>
    <property type="match status" value="1"/>
</dbReference>
<dbReference type="PANTHER" id="PTHR10276:SF3">
    <property type="entry name" value="CORE-BINDING FACTOR SUBUNIT BETA"/>
    <property type="match status" value="1"/>
</dbReference>
<dbReference type="Pfam" id="PF02312">
    <property type="entry name" value="CBF_beta"/>
    <property type="match status" value="1"/>
</dbReference>
<dbReference type="GO" id="GO:0006357">
    <property type="term" value="P:regulation of transcription by RNA polymerase II"/>
    <property type="evidence" value="ECO:0007669"/>
    <property type="project" value="TreeGrafter"/>
</dbReference>
<dbReference type="InterPro" id="IPR036552">
    <property type="entry name" value="CBF_bsu_sf"/>
</dbReference>
<dbReference type="EMBL" id="BMAT01013603">
    <property type="protein sequence ID" value="GFS16233.1"/>
    <property type="molecule type" value="Genomic_DNA"/>
</dbReference>
<dbReference type="Gene3D" id="2.40.250.10">
    <property type="entry name" value="Core binding factor, beta subunit"/>
    <property type="match status" value="1"/>
</dbReference>
<accession>A0AAV4J0D0</accession>
<feature type="compositionally biased region" description="Basic residues" evidence="4">
    <location>
        <begin position="144"/>
        <end position="162"/>
    </location>
</feature>
<name>A0AAV4J0D0_9GAST</name>
<dbReference type="Proteomes" id="UP000762676">
    <property type="component" value="Unassembled WGS sequence"/>
</dbReference>
<dbReference type="GO" id="GO:0043565">
    <property type="term" value="F:sequence-specific DNA binding"/>
    <property type="evidence" value="ECO:0007669"/>
    <property type="project" value="TreeGrafter"/>
</dbReference>
<evidence type="ECO:0000256" key="3">
    <source>
        <dbReference type="ARBA" id="ARBA00025734"/>
    </source>
</evidence>
<feature type="compositionally biased region" description="Basic and acidic residues" evidence="4">
    <location>
        <begin position="94"/>
        <end position="108"/>
    </location>
</feature>
<sequence>MTFKPRVRDYNLETKVSNGHVHLKSQFILNGVCVLWRGYIDLVRLDGVGCLEFDRARAEVEASLLREQVEQNSRRVHEFEDRRRQQQQQQQQLDQERHERQERQERQASSEAEVVEALLRFSEAPQSGNPSCSPSSSSMSQSHQHQHQHHHQQQSHHHHHQHLNLQNDHNHNHHLS</sequence>
<comment type="similarity">
    <text evidence="3">Belongs to the CBF-beta family.</text>
</comment>
<evidence type="ECO:0000313" key="5">
    <source>
        <dbReference type="EMBL" id="GFS16233.1"/>
    </source>
</evidence>
<comment type="subcellular location">
    <subcellularLocation>
        <location evidence="1">Nucleus</location>
    </subcellularLocation>
</comment>
<comment type="caution">
    <text evidence="5">The sequence shown here is derived from an EMBL/GenBank/DDBJ whole genome shotgun (WGS) entry which is preliminary data.</text>
</comment>
<dbReference type="GO" id="GO:0003713">
    <property type="term" value="F:transcription coactivator activity"/>
    <property type="evidence" value="ECO:0007669"/>
    <property type="project" value="InterPro"/>
</dbReference>
<evidence type="ECO:0000256" key="2">
    <source>
        <dbReference type="ARBA" id="ARBA00023242"/>
    </source>
</evidence>
<protein>
    <submittedName>
        <fullName evidence="5">Core-binding factor subunit beta</fullName>
    </submittedName>
</protein>
<dbReference type="InterPro" id="IPR003417">
    <property type="entry name" value="CBF_beta"/>
</dbReference>
<proteinExistence type="inferred from homology"/>
<keyword evidence="6" id="KW-1185">Reference proteome</keyword>
<evidence type="ECO:0000313" key="6">
    <source>
        <dbReference type="Proteomes" id="UP000762676"/>
    </source>
</evidence>
<feature type="compositionally biased region" description="Basic and acidic residues" evidence="4">
    <location>
        <begin position="70"/>
        <end position="84"/>
    </location>
</feature>
<dbReference type="SUPFAM" id="SSF50723">
    <property type="entry name" value="Core binding factor beta, CBF"/>
    <property type="match status" value="1"/>
</dbReference>
<evidence type="ECO:0000256" key="4">
    <source>
        <dbReference type="SAM" id="MobiDB-lite"/>
    </source>
</evidence>
<dbReference type="AlphaFoldDB" id="A0AAV4J0D0"/>
<dbReference type="GO" id="GO:0016513">
    <property type="term" value="C:core-binding factor complex"/>
    <property type="evidence" value="ECO:0007669"/>
    <property type="project" value="TreeGrafter"/>
</dbReference>
<gene>
    <name evidence="5" type="ORF">ElyMa_006790600</name>
</gene>
<evidence type="ECO:0000256" key="1">
    <source>
        <dbReference type="ARBA" id="ARBA00004123"/>
    </source>
</evidence>
<reference evidence="5 6" key="1">
    <citation type="journal article" date="2021" name="Elife">
        <title>Chloroplast acquisition without the gene transfer in kleptoplastic sea slugs, Plakobranchus ocellatus.</title>
        <authorList>
            <person name="Maeda T."/>
            <person name="Takahashi S."/>
            <person name="Yoshida T."/>
            <person name="Shimamura S."/>
            <person name="Takaki Y."/>
            <person name="Nagai Y."/>
            <person name="Toyoda A."/>
            <person name="Suzuki Y."/>
            <person name="Arimoto A."/>
            <person name="Ishii H."/>
            <person name="Satoh N."/>
            <person name="Nishiyama T."/>
            <person name="Hasebe M."/>
            <person name="Maruyama T."/>
            <person name="Minagawa J."/>
            <person name="Obokata J."/>
            <person name="Shigenobu S."/>
        </authorList>
    </citation>
    <scope>NUCLEOTIDE SEQUENCE [LARGE SCALE GENOMIC DNA]</scope>
</reference>
<organism evidence="5 6">
    <name type="scientific">Elysia marginata</name>
    <dbReference type="NCBI Taxonomy" id="1093978"/>
    <lineage>
        <taxon>Eukaryota</taxon>
        <taxon>Metazoa</taxon>
        <taxon>Spiralia</taxon>
        <taxon>Lophotrochozoa</taxon>
        <taxon>Mollusca</taxon>
        <taxon>Gastropoda</taxon>
        <taxon>Heterobranchia</taxon>
        <taxon>Euthyneura</taxon>
        <taxon>Panpulmonata</taxon>
        <taxon>Sacoglossa</taxon>
        <taxon>Placobranchoidea</taxon>
        <taxon>Plakobranchidae</taxon>
        <taxon>Elysia</taxon>
    </lineage>
</organism>
<keyword evidence="2" id="KW-0539">Nucleus</keyword>
<feature type="region of interest" description="Disordered" evidence="4">
    <location>
        <begin position="70"/>
        <end position="176"/>
    </location>
</feature>